<evidence type="ECO:0008006" key="5">
    <source>
        <dbReference type="Google" id="ProtNLM"/>
    </source>
</evidence>
<feature type="coiled-coil region" evidence="1">
    <location>
        <begin position="104"/>
        <end position="131"/>
    </location>
</feature>
<dbReference type="InterPro" id="IPR011004">
    <property type="entry name" value="Trimer_LpxA-like_sf"/>
</dbReference>
<reference evidence="3 4" key="1">
    <citation type="submission" date="2014-06" db="EMBL/GenBank/DDBJ databases">
        <title>Bioinformatic genomic analysis of Bacillus phage Bobb.</title>
        <authorList>
            <person name="Lewis H.M.N."/>
            <person name="Temple L."/>
            <person name="Barth R.N."/>
            <person name="Bowles K.M."/>
            <person name="Churchin D.I."/>
            <person name="Scott-Croshaw C."/>
            <person name="Glasgow G.H."/>
            <person name="Gloe M.W."/>
            <person name="McGough T.M."/>
            <person name="Nutbrown S.A."/>
            <person name="Romulus S.R."/>
            <person name="Sanders K.A.M."/>
            <person name="Diachok C.R."/>
            <person name="Serigano J.P."/>
            <person name="Shin D."/>
            <person name="Suresh M.H."/>
            <person name="Conner A.R.N."/>
            <person name="Korba R.M."/>
            <person name="Livermore R.J."/>
            <person name="Rohlf M.B."/>
            <person name="Utterback S.D."/>
            <person name="Wilson V.E."/>
        </authorList>
    </citation>
    <scope>NUCLEOTIDE SEQUENCE [LARGE SCALE GENOMIC DNA]</scope>
</reference>
<evidence type="ECO:0000256" key="1">
    <source>
        <dbReference type="SAM" id="Coils"/>
    </source>
</evidence>
<dbReference type="OrthoDB" id="21681at10239"/>
<feature type="transmembrane region" description="Helical" evidence="2">
    <location>
        <begin position="49"/>
        <end position="74"/>
    </location>
</feature>
<feature type="transmembrane region" description="Helical" evidence="2">
    <location>
        <begin position="80"/>
        <end position="104"/>
    </location>
</feature>
<keyword evidence="2" id="KW-0812">Transmembrane</keyword>
<proteinExistence type="predicted"/>
<name>A0A076G7L7_9CAUD</name>
<keyword evidence="2" id="KW-1133">Transmembrane helix</keyword>
<evidence type="ECO:0000313" key="4">
    <source>
        <dbReference type="Proteomes" id="UP000028664"/>
    </source>
</evidence>
<accession>A0A076G7L7</accession>
<feature type="transmembrane region" description="Helical" evidence="2">
    <location>
        <begin position="12"/>
        <end position="28"/>
    </location>
</feature>
<evidence type="ECO:0000313" key="3">
    <source>
        <dbReference type="EMBL" id="AII27939.1"/>
    </source>
</evidence>
<dbReference type="KEGG" id="vg:20283325"/>
<evidence type="ECO:0000256" key="2">
    <source>
        <dbReference type="SAM" id="Phobius"/>
    </source>
</evidence>
<sequence>MRGLKMDSNYLVVLIIYSVTVMILHEVADRRYNKLVDAGVMTYSVAGRFTLGTSLLLFPALVGAAYLGLVMAHLETVTEAGFIVALLIFSTSLAAGGFLTFTALRSAEEDYKEEELTMENTEQKKYRLLEDTQAWARGRAVYRIQAVRDFGNVSKGDLGGYIACEDNLSHSGNCWVYDEAAVIDNAQVLDNARVSNSAQVLKEAVVSENACVVGNAVVTDQAVVTGYADVSRDAIVRGAANVRDYSTVSEFAVVGRNAKIQDDAMVLGHAKVIGNAVLYNNAVVDGKAKVGNKALIGSRNEVFVMHPIGSEQGVLTAYLTEGDEVMCTRGCFRGSLDQFSQAVTETHEDINPSVFEEYQLAIKLVEKKFSKFK</sequence>
<keyword evidence="1" id="KW-0175">Coiled coil</keyword>
<dbReference type="EMBL" id="KM051843">
    <property type="protein sequence ID" value="AII27939.1"/>
    <property type="molecule type" value="Genomic_DNA"/>
</dbReference>
<dbReference type="Gene3D" id="2.160.10.10">
    <property type="entry name" value="Hexapeptide repeat proteins"/>
    <property type="match status" value="1"/>
</dbReference>
<dbReference type="RefSeq" id="YP_009056307.1">
    <property type="nucleotide sequence ID" value="NC_024792.1"/>
</dbReference>
<keyword evidence="2" id="KW-0472">Membrane</keyword>
<dbReference type="Proteomes" id="UP000028664">
    <property type="component" value="Segment"/>
</dbReference>
<dbReference type="SUPFAM" id="SSF51161">
    <property type="entry name" value="Trimeric LpxA-like enzymes"/>
    <property type="match status" value="1"/>
</dbReference>
<dbReference type="GeneID" id="20283325"/>
<protein>
    <recommendedName>
        <fullName evidence="5">UDP-3-O-[3-hydroxymyristoyl] glucosamine N-acyltransferase</fullName>
    </recommendedName>
</protein>
<keyword evidence="4" id="KW-1185">Reference proteome</keyword>
<organism evidence="3 4">
    <name type="scientific">Bacillus phage Bobb</name>
    <dbReference type="NCBI Taxonomy" id="1527469"/>
    <lineage>
        <taxon>Viruses</taxon>
        <taxon>Duplodnaviria</taxon>
        <taxon>Heunggongvirae</taxon>
        <taxon>Uroviricota</taxon>
        <taxon>Caudoviricetes</taxon>
        <taxon>Herelleviridae</taxon>
        <taxon>Bastillevirinae</taxon>
        <taxon>Agatevirus</taxon>
        <taxon>Agatevirus bobb</taxon>
    </lineage>
</organism>